<dbReference type="Proteomes" id="UP000256253">
    <property type="component" value="Unassembled WGS sequence"/>
</dbReference>
<comment type="caution">
    <text evidence="3">The sequence shown here is derived from an EMBL/GenBank/DDBJ whole genome shotgun (WGS) entry which is preliminary data.</text>
</comment>
<reference evidence="3 4" key="1">
    <citation type="submission" date="2018-08" db="EMBL/GenBank/DDBJ databases">
        <title>Sequencing the genomes of 1000 actinobacteria strains.</title>
        <authorList>
            <person name="Klenk H.-P."/>
        </authorList>
    </citation>
    <scope>NUCLEOTIDE SEQUENCE [LARGE SCALE GENOMIC DNA]</scope>
    <source>
        <strain evidence="3 4">DSM 22967</strain>
    </source>
</reference>
<evidence type="ECO:0000313" key="4">
    <source>
        <dbReference type="Proteomes" id="UP000256253"/>
    </source>
</evidence>
<evidence type="ECO:0000256" key="2">
    <source>
        <dbReference type="SAM" id="Phobius"/>
    </source>
</evidence>
<keyword evidence="2" id="KW-0812">Transmembrane</keyword>
<evidence type="ECO:0000256" key="1">
    <source>
        <dbReference type="SAM" id="MobiDB-lite"/>
    </source>
</evidence>
<keyword evidence="2" id="KW-0472">Membrane</keyword>
<dbReference type="EMBL" id="QTUA01000001">
    <property type="protein sequence ID" value="REF30295.1"/>
    <property type="molecule type" value="Genomic_DNA"/>
</dbReference>
<feature type="region of interest" description="Disordered" evidence="1">
    <location>
        <begin position="47"/>
        <end position="76"/>
    </location>
</feature>
<dbReference type="RefSeq" id="WP_115922306.1">
    <property type="nucleotide sequence ID" value="NZ_QTUA01000001.1"/>
</dbReference>
<keyword evidence="2" id="KW-1133">Transmembrane helix</keyword>
<proteinExistence type="predicted"/>
<accession>A0A3D9UUJ2</accession>
<gene>
    <name evidence="3" type="ORF">DFJ65_1299</name>
</gene>
<dbReference type="AlphaFoldDB" id="A0A3D9UUJ2"/>
<dbReference type="OrthoDB" id="9989621at2"/>
<keyword evidence="4" id="KW-1185">Reference proteome</keyword>
<protein>
    <submittedName>
        <fullName evidence="3">Uncharacterized protein</fullName>
    </submittedName>
</protein>
<name>A0A3D9UUJ2_9MICO</name>
<feature type="transmembrane region" description="Helical" evidence="2">
    <location>
        <begin position="81"/>
        <end position="103"/>
    </location>
</feature>
<sequence>MLFVVAALLAGAAAYLFVAARRDILAWEEHRRQVLLVRRWEQARAGRPFDQAAQPRPDVDSPYATGPNPPPLPDRPGQTRYLWGGLVGACALFVLVAGLATHFG</sequence>
<evidence type="ECO:0000313" key="3">
    <source>
        <dbReference type="EMBL" id="REF30295.1"/>
    </source>
</evidence>
<organism evidence="3 4">
    <name type="scientific">Calidifontibacter indicus</name>
    <dbReference type="NCBI Taxonomy" id="419650"/>
    <lineage>
        <taxon>Bacteria</taxon>
        <taxon>Bacillati</taxon>
        <taxon>Actinomycetota</taxon>
        <taxon>Actinomycetes</taxon>
        <taxon>Micrococcales</taxon>
        <taxon>Dermacoccaceae</taxon>
        <taxon>Calidifontibacter</taxon>
    </lineage>
</organism>